<keyword evidence="11" id="KW-0812">Transmembrane</keyword>
<evidence type="ECO:0000313" key="14">
    <source>
        <dbReference type="Proteomes" id="UP001148786"/>
    </source>
</evidence>
<gene>
    <name evidence="13" type="ORF">NLJ89_g2692</name>
</gene>
<keyword evidence="4" id="KW-0805">Transcription regulation</keyword>
<dbReference type="EMBL" id="JANKHO010000173">
    <property type="protein sequence ID" value="KAJ3513896.1"/>
    <property type="molecule type" value="Genomic_DNA"/>
</dbReference>
<dbReference type="Pfam" id="PF00134">
    <property type="entry name" value="Cyclin_N"/>
    <property type="match status" value="1"/>
</dbReference>
<evidence type="ECO:0000256" key="4">
    <source>
        <dbReference type="ARBA" id="ARBA00023015"/>
    </source>
</evidence>
<feature type="compositionally biased region" description="Basic and acidic residues" evidence="10">
    <location>
        <begin position="635"/>
        <end position="644"/>
    </location>
</feature>
<keyword evidence="6" id="KW-0010">Activator</keyword>
<keyword evidence="7" id="KW-0804">Transcription</keyword>
<dbReference type="Gene3D" id="1.10.472.10">
    <property type="entry name" value="Cyclin-like"/>
    <property type="match status" value="2"/>
</dbReference>
<keyword evidence="5 9" id="KW-0195">Cyclin</keyword>
<evidence type="ECO:0000256" key="9">
    <source>
        <dbReference type="RuleBase" id="RU000383"/>
    </source>
</evidence>
<keyword evidence="11" id="KW-0472">Membrane</keyword>
<evidence type="ECO:0000256" key="3">
    <source>
        <dbReference type="ARBA" id="ARBA00022491"/>
    </source>
</evidence>
<name>A0A9W8K6T4_9AGAR</name>
<comment type="similarity">
    <text evidence="2">Belongs to the cyclin family. Cyclin C subfamily.</text>
</comment>
<dbReference type="OrthoDB" id="10266018at2759"/>
<reference evidence="13" key="1">
    <citation type="submission" date="2022-07" db="EMBL/GenBank/DDBJ databases">
        <title>Genome Sequence of Agrocybe chaxingu.</title>
        <authorList>
            <person name="Buettner E."/>
        </authorList>
    </citation>
    <scope>NUCLEOTIDE SEQUENCE</scope>
    <source>
        <strain evidence="13">MP-N11</strain>
    </source>
</reference>
<protein>
    <recommendedName>
        <fullName evidence="12">Cyclin-like domain-containing protein</fullName>
    </recommendedName>
</protein>
<feature type="domain" description="Cyclin-like" evidence="12">
    <location>
        <begin position="436"/>
        <end position="531"/>
    </location>
</feature>
<feature type="transmembrane region" description="Helical" evidence="11">
    <location>
        <begin position="35"/>
        <end position="54"/>
    </location>
</feature>
<dbReference type="GO" id="GO:0005634">
    <property type="term" value="C:nucleus"/>
    <property type="evidence" value="ECO:0007669"/>
    <property type="project" value="UniProtKB-SubCell"/>
</dbReference>
<evidence type="ECO:0000256" key="7">
    <source>
        <dbReference type="ARBA" id="ARBA00023163"/>
    </source>
</evidence>
<evidence type="ECO:0000256" key="1">
    <source>
        <dbReference type="ARBA" id="ARBA00004123"/>
    </source>
</evidence>
<keyword evidence="3" id="KW-0678">Repressor</keyword>
<evidence type="ECO:0000256" key="10">
    <source>
        <dbReference type="SAM" id="MobiDB-lite"/>
    </source>
</evidence>
<feature type="region of interest" description="Disordered" evidence="10">
    <location>
        <begin position="195"/>
        <end position="215"/>
    </location>
</feature>
<dbReference type="InterPro" id="IPR013763">
    <property type="entry name" value="Cyclin-like_dom"/>
</dbReference>
<dbReference type="AlphaFoldDB" id="A0A9W8K6T4"/>
<evidence type="ECO:0000256" key="2">
    <source>
        <dbReference type="ARBA" id="ARBA00008638"/>
    </source>
</evidence>
<feature type="region of interest" description="Disordered" evidence="10">
    <location>
        <begin position="712"/>
        <end position="732"/>
    </location>
</feature>
<dbReference type="SUPFAM" id="SSF54637">
    <property type="entry name" value="Thioesterase/thiol ester dehydrase-isomerase"/>
    <property type="match status" value="1"/>
</dbReference>
<accession>A0A9W8K6T4</accession>
<dbReference type="InterPro" id="IPR006671">
    <property type="entry name" value="Cyclin_N"/>
</dbReference>
<dbReference type="InterPro" id="IPR029069">
    <property type="entry name" value="HotDog_dom_sf"/>
</dbReference>
<feature type="region of interest" description="Disordered" evidence="10">
    <location>
        <begin position="630"/>
        <end position="669"/>
    </location>
</feature>
<evidence type="ECO:0000256" key="6">
    <source>
        <dbReference type="ARBA" id="ARBA00023159"/>
    </source>
</evidence>
<dbReference type="SMART" id="SM00385">
    <property type="entry name" value="CYCLIN"/>
    <property type="match status" value="1"/>
</dbReference>
<evidence type="ECO:0000313" key="13">
    <source>
        <dbReference type="EMBL" id="KAJ3513896.1"/>
    </source>
</evidence>
<keyword evidence="14" id="KW-1185">Reference proteome</keyword>
<evidence type="ECO:0000256" key="8">
    <source>
        <dbReference type="ARBA" id="ARBA00023242"/>
    </source>
</evidence>
<dbReference type="PANTHER" id="PTHR10026">
    <property type="entry name" value="CYCLIN"/>
    <property type="match status" value="1"/>
</dbReference>
<dbReference type="GO" id="GO:0006357">
    <property type="term" value="P:regulation of transcription by RNA polymerase II"/>
    <property type="evidence" value="ECO:0007669"/>
    <property type="project" value="InterPro"/>
</dbReference>
<dbReference type="CDD" id="cd20513">
    <property type="entry name" value="CYCLIN_CCNC_rpt1"/>
    <property type="match status" value="1"/>
</dbReference>
<dbReference type="FunFam" id="1.10.472.10:FF:000076">
    <property type="entry name" value="RNA polymerase II holoenzyme cyclin-like subunit"/>
    <property type="match status" value="1"/>
</dbReference>
<dbReference type="InterPro" id="IPR043198">
    <property type="entry name" value="Cyclin/Ssn8"/>
</dbReference>
<comment type="caution">
    <text evidence="13">The sequence shown here is derived from an EMBL/GenBank/DDBJ whole genome shotgun (WGS) entry which is preliminary data.</text>
</comment>
<dbReference type="GO" id="GO:0016538">
    <property type="term" value="F:cyclin-dependent protein serine/threonine kinase regulator activity"/>
    <property type="evidence" value="ECO:0007669"/>
    <property type="project" value="InterPro"/>
</dbReference>
<sequence length="827" mass="92220">MDSSRAVATLRNLRQLTGTIPLSSISKALPKLGRVLLWLIVLLNARALPFVWHIRVFRPVFYRRVHHAWIRFLMLFKSSRFEKLKLEDAWLDSITPVGENPFTMVVPYKTWASESCGPFFHTFGLLTSEQVLTRAAVNLFPMYLRSGGWIALAATHYHFIREIPMLASYEIRSTIAAWDQKWLYVMSRYVRKPDGKKKHIRKPTTPPPGGDGQIMALRTPGDELISSSATPLPTTRPQTASETESALKAVAAGLAVREELDGAVVHTVVVSQVCYKVGRITVPPALILATNGFTGTEGHSRASPPSPVGRGEEGHVAAGWGKFAQVEGVSCWGWRETPESERWWDQALGENVERLSEGVSSPYLDLDPDGASGPSNLNLPSFSTHGILQMAADFWQSSSYRRWIVDRVTLAHARDEDLLYVDHPEYLDFLAIHFANLITKLGKRLQFRQRVIATATAFFRRFYLKDSYCETDPFTVITACCYLAAKAEESPVHIKAVVAESRAVFSHENCRVKIFLLDPAKVAETEFYLVDDLEGDLVVFHPYRTLLSLCKETVSHTSSNPEEKGIYEMENKDEIYGDSRLELTPAALQTAWSIINDAYRSQLCLLHPPHLIAIAALYLTFILHPAARPAATQKSDQDPAKDVGPEEPAEARQPPRSSRQAGDGHCQPGFLKDDQDPVAFLAHLNVSLPAVASIAQEIISFFELWREPVDSPGTASEMEKAGSNSNLGQGLDPDASYVTPAILSSVLQRMRERKWVGATGRPVAVNKKLERTLAAGYPNLPLVDGCYHCLRQDPTYFPTLRKPCLTRVDTIEIHRCFKAVPLRLGNV</sequence>
<evidence type="ECO:0000256" key="5">
    <source>
        <dbReference type="ARBA" id="ARBA00023127"/>
    </source>
</evidence>
<comment type="subcellular location">
    <subcellularLocation>
        <location evidence="1">Nucleus</location>
    </subcellularLocation>
</comment>
<feature type="region of interest" description="Disordered" evidence="10">
    <location>
        <begin position="293"/>
        <end position="315"/>
    </location>
</feature>
<dbReference type="InterPro" id="IPR036915">
    <property type="entry name" value="Cyclin-like_sf"/>
</dbReference>
<dbReference type="SUPFAM" id="SSF47954">
    <property type="entry name" value="Cyclin-like"/>
    <property type="match status" value="2"/>
</dbReference>
<keyword evidence="11" id="KW-1133">Transmembrane helix</keyword>
<evidence type="ECO:0000256" key="11">
    <source>
        <dbReference type="SAM" id="Phobius"/>
    </source>
</evidence>
<dbReference type="Proteomes" id="UP001148786">
    <property type="component" value="Unassembled WGS sequence"/>
</dbReference>
<organism evidence="13 14">
    <name type="scientific">Agrocybe chaxingu</name>
    <dbReference type="NCBI Taxonomy" id="84603"/>
    <lineage>
        <taxon>Eukaryota</taxon>
        <taxon>Fungi</taxon>
        <taxon>Dikarya</taxon>
        <taxon>Basidiomycota</taxon>
        <taxon>Agaricomycotina</taxon>
        <taxon>Agaricomycetes</taxon>
        <taxon>Agaricomycetidae</taxon>
        <taxon>Agaricales</taxon>
        <taxon>Agaricineae</taxon>
        <taxon>Strophariaceae</taxon>
        <taxon>Agrocybe</taxon>
    </lineage>
</organism>
<proteinExistence type="inferred from homology"/>
<evidence type="ECO:0000259" key="12">
    <source>
        <dbReference type="SMART" id="SM00385"/>
    </source>
</evidence>
<keyword evidence="8" id="KW-0539">Nucleus</keyword>